<dbReference type="InterPro" id="IPR036770">
    <property type="entry name" value="Ankyrin_rpt-contain_sf"/>
</dbReference>
<dbReference type="SUPFAM" id="SSF57903">
    <property type="entry name" value="FYVE/PHD zinc finger"/>
    <property type="match status" value="1"/>
</dbReference>
<dbReference type="Pfam" id="PF01363">
    <property type="entry name" value="FYVE"/>
    <property type="match status" value="1"/>
</dbReference>
<accession>A0AAV1T4P9</accession>
<dbReference type="InterPro" id="IPR017455">
    <property type="entry name" value="Znf_FYVE-rel"/>
</dbReference>
<evidence type="ECO:0000256" key="1">
    <source>
        <dbReference type="ARBA" id="ARBA00022723"/>
    </source>
</evidence>
<comment type="caution">
    <text evidence="10">The sequence shown here is derived from an EMBL/GenBank/DDBJ whole genome shotgun (WGS) entry which is preliminary data.</text>
</comment>
<dbReference type="InterPro" id="IPR013083">
    <property type="entry name" value="Znf_RING/FYVE/PHD"/>
</dbReference>
<name>A0AAV1T4P9_9STRA</name>
<feature type="compositionally biased region" description="Low complexity" evidence="8">
    <location>
        <begin position="33"/>
        <end position="50"/>
    </location>
</feature>
<evidence type="ECO:0000256" key="8">
    <source>
        <dbReference type="SAM" id="MobiDB-lite"/>
    </source>
</evidence>
<dbReference type="PROSITE" id="PS50088">
    <property type="entry name" value="ANK_REPEAT"/>
    <property type="match status" value="2"/>
</dbReference>
<feature type="repeat" description="ANK" evidence="6">
    <location>
        <begin position="300"/>
        <end position="332"/>
    </location>
</feature>
<protein>
    <recommendedName>
        <fullName evidence="9">FYVE-type domain-containing protein</fullName>
    </recommendedName>
</protein>
<feature type="repeat" description="ANK" evidence="6">
    <location>
        <begin position="162"/>
        <end position="195"/>
    </location>
</feature>
<keyword evidence="3 7" id="KW-0863">Zinc-finger</keyword>
<dbReference type="InterPro" id="IPR002110">
    <property type="entry name" value="Ankyrin_rpt"/>
</dbReference>
<dbReference type="Proteomes" id="UP001162060">
    <property type="component" value="Unassembled WGS sequence"/>
</dbReference>
<dbReference type="SMART" id="SM00064">
    <property type="entry name" value="FYVE"/>
    <property type="match status" value="1"/>
</dbReference>
<dbReference type="SMART" id="SM00248">
    <property type="entry name" value="ANK"/>
    <property type="match status" value="5"/>
</dbReference>
<feature type="region of interest" description="Disordered" evidence="8">
    <location>
        <begin position="16"/>
        <end position="92"/>
    </location>
</feature>
<dbReference type="SUPFAM" id="SSF48403">
    <property type="entry name" value="Ankyrin repeat"/>
    <property type="match status" value="1"/>
</dbReference>
<gene>
    <name evidence="10" type="ORF">PM001_LOCUS2629</name>
</gene>
<evidence type="ECO:0000313" key="11">
    <source>
        <dbReference type="Proteomes" id="UP001162060"/>
    </source>
</evidence>
<dbReference type="InterPro" id="IPR011011">
    <property type="entry name" value="Znf_FYVE_PHD"/>
</dbReference>
<evidence type="ECO:0000256" key="6">
    <source>
        <dbReference type="PROSITE-ProRule" id="PRU00023"/>
    </source>
</evidence>
<organism evidence="10 11">
    <name type="scientific">Peronospora matthiolae</name>
    <dbReference type="NCBI Taxonomy" id="2874970"/>
    <lineage>
        <taxon>Eukaryota</taxon>
        <taxon>Sar</taxon>
        <taxon>Stramenopiles</taxon>
        <taxon>Oomycota</taxon>
        <taxon>Peronosporomycetes</taxon>
        <taxon>Peronosporales</taxon>
        <taxon>Peronosporaceae</taxon>
        <taxon>Peronospora</taxon>
    </lineage>
</organism>
<dbReference type="InterPro" id="IPR000306">
    <property type="entry name" value="Znf_FYVE"/>
</dbReference>
<dbReference type="Gene3D" id="1.25.40.20">
    <property type="entry name" value="Ankyrin repeat-containing domain"/>
    <property type="match status" value="1"/>
</dbReference>
<dbReference type="Pfam" id="PF12796">
    <property type="entry name" value="Ank_2"/>
    <property type="match status" value="1"/>
</dbReference>
<feature type="domain" description="FYVE-type" evidence="9">
    <location>
        <begin position="362"/>
        <end position="433"/>
    </location>
</feature>
<dbReference type="AlphaFoldDB" id="A0AAV1T4P9"/>
<dbReference type="Gene3D" id="3.30.40.10">
    <property type="entry name" value="Zinc/RING finger domain, C3HC4 (zinc finger)"/>
    <property type="match status" value="1"/>
</dbReference>
<dbReference type="PROSITE" id="PS50178">
    <property type="entry name" value="ZF_FYVE"/>
    <property type="match status" value="1"/>
</dbReference>
<evidence type="ECO:0000313" key="10">
    <source>
        <dbReference type="EMBL" id="CAK7903042.1"/>
    </source>
</evidence>
<sequence length="457" mass="49532">MPSTEVVAPDTLRLDVSKQSLTPSYVKVAPAKSSGSSTSRSSDESFQSDSIPGDDTADVASLTPSTLESDDLPPPPCSVDNQQQVKSSSSFDLQDLTMSHLRDSTFRDSTFRDSLMPRNGYGESNGAAGRATEMGNALMRLDEGYRQAYQSTSRLSSSSTCEGLTPLLQAAKAGDIVLVNALVIQAGTDILRRDPVFGQTALHFGIRGGHLNVVQALLMPQLRDSIVNVADTRRNTALHLAAAKSRRMTNLLLESGAEVNFLNMRNQTALGVHILTVTRDDPTMTEILLQHGANANAPVDKSTILHVALDKGLTRIATRLMRHNARLDLKDEAGKTVFDKVDRSMLETLMAKVGHPPVWVPDNDRVECMECRKKFGSLALRRHHCRMCGRVLCSSCSTCRVKKLPFSTSGRGKKKSKADKGTANARACKMCYDICAKGELESSSLNKEGCGSLSSTK</sequence>
<evidence type="ECO:0000256" key="7">
    <source>
        <dbReference type="PROSITE-ProRule" id="PRU00091"/>
    </source>
</evidence>
<feature type="compositionally biased region" description="Polar residues" evidence="8">
    <location>
        <begin position="79"/>
        <end position="92"/>
    </location>
</feature>
<evidence type="ECO:0000256" key="2">
    <source>
        <dbReference type="ARBA" id="ARBA00022737"/>
    </source>
</evidence>
<evidence type="ECO:0000256" key="5">
    <source>
        <dbReference type="ARBA" id="ARBA00023043"/>
    </source>
</evidence>
<reference evidence="10" key="1">
    <citation type="submission" date="2024-01" db="EMBL/GenBank/DDBJ databases">
        <authorList>
            <person name="Webb A."/>
        </authorList>
    </citation>
    <scope>NUCLEOTIDE SEQUENCE</scope>
    <source>
        <strain evidence="10">Pm1</strain>
    </source>
</reference>
<keyword evidence="2" id="KW-0677">Repeat</keyword>
<dbReference type="EMBL" id="CAKLBY020000025">
    <property type="protein sequence ID" value="CAK7903042.1"/>
    <property type="molecule type" value="Genomic_DNA"/>
</dbReference>
<evidence type="ECO:0000259" key="9">
    <source>
        <dbReference type="PROSITE" id="PS50178"/>
    </source>
</evidence>
<dbReference type="PANTHER" id="PTHR24198">
    <property type="entry name" value="ANKYRIN REPEAT AND PROTEIN KINASE DOMAIN-CONTAINING PROTEIN"/>
    <property type="match status" value="1"/>
</dbReference>
<keyword evidence="1" id="KW-0479">Metal-binding</keyword>
<evidence type="ECO:0000256" key="3">
    <source>
        <dbReference type="ARBA" id="ARBA00022771"/>
    </source>
</evidence>
<keyword evidence="4" id="KW-0862">Zinc</keyword>
<dbReference type="GO" id="GO:0008270">
    <property type="term" value="F:zinc ion binding"/>
    <property type="evidence" value="ECO:0007669"/>
    <property type="project" value="UniProtKB-KW"/>
</dbReference>
<evidence type="ECO:0000256" key="4">
    <source>
        <dbReference type="ARBA" id="ARBA00022833"/>
    </source>
</evidence>
<dbReference type="PRINTS" id="PR01415">
    <property type="entry name" value="ANKYRIN"/>
</dbReference>
<keyword evidence="5 6" id="KW-0040">ANK repeat</keyword>
<proteinExistence type="predicted"/>
<dbReference type="PANTHER" id="PTHR24198:SF165">
    <property type="entry name" value="ANKYRIN REPEAT-CONTAINING PROTEIN-RELATED"/>
    <property type="match status" value="1"/>
</dbReference>